<proteinExistence type="predicted"/>
<dbReference type="EMBL" id="MHIK01000007">
    <property type="protein sequence ID" value="OGY52571.1"/>
    <property type="molecule type" value="Genomic_DNA"/>
</dbReference>
<feature type="transmembrane region" description="Helical" evidence="1">
    <location>
        <begin position="197"/>
        <end position="217"/>
    </location>
</feature>
<feature type="transmembrane region" description="Helical" evidence="1">
    <location>
        <begin position="34"/>
        <end position="55"/>
    </location>
</feature>
<accession>A0A1G1YJW2</accession>
<feature type="transmembrane region" description="Helical" evidence="1">
    <location>
        <begin position="437"/>
        <end position="460"/>
    </location>
</feature>
<feature type="transmembrane region" description="Helical" evidence="1">
    <location>
        <begin position="173"/>
        <end position="190"/>
    </location>
</feature>
<evidence type="ECO:0000313" key="3">
    <source>
        <dbReference type="Proteomes" id="UP000178501"/>
    </source>
</evidence>
<evidence type="ECO:0000313" key="2">
    <source>
        <dbReference type="EMBL" id="OGY52571.1"/>
    </source>
</evidence>
<gene>
    <name evidence="2" type="ORF">A3J65_01240</name>
</gene>
<feature type="transmembrane region" description="Helical" evidence="1">
    <location>
        <begin position="472"/>
        <end position="490"/>
    </location>
</feature>
<feature type="transmembrane region" description="Helical" evidence="1">
    <location>
        <begin position="246"/>
        <end position="263"/>
    </location>
</feature>
<protein>
    <recommendedName>
        <fullName evidence="4">Glycosyltransferase RgtA/B/C/D-like domain-containing protein</fullName>
    </recommendedName>
</protein>
<evidence type="ECO:0008006" key="4">
    <source>
        <dbReference type="Google" id="ProtNLM"/>
    </source>
</evidence>
<reference evidence="2 3" key="1">
    <citation type="journal article" date="2016" name="Nat. Commun.">
        <title>Thousands of microbial genomes shed light on interconnected biogeochemical processes in an aquifer system.</title>
        <authorList>
            <person name="Anantharaman K."/>
            <person name="Brown C.T."/>
            <person name="Hug L.A."/>
            <person name="Sharon I."/>
            <person name="Castelle C.J."/>
            <person name="Probst A.J."/>
            <person name="Thomas B.C."/>
            <person name="Singh A."/>
            <person name="Wilkins M.J."/>
            <person name="Karaoz U."/>
            <person name="Brodie E.L."/>
            <person name="Williams K.H."/>
            <person name="Hubbard S.S."/>
            <person name="Banfield J.F."/>
        </authorList>
    </citation>
    <scope>NUCLEOTIDE SEQUENCE [LARGE SCALE GENOMIC DNA]</scope>
</reference>
<feature type="transmembrane region" description="Helical" evidence="1">
    <location>
        <begin position="510"/>
        <end position="531"/>
    </location>
</feature>
<feature type="transmembrane region" description="Helical" evidence="1">
    <location>
        <begin position="272"/>
        <end position="290"/>
    </location>
</feature>
<dbReference type="Proteomes" id="UP000178501">
    <property type="component" value="Unassembled WGS sequence"/>
</dbReference>
<keyword evidence="1" id="KW-1133">Transmembrane helix</keyword>
<feature type="transmembrane region" description="Helical" evidence="1">
    <location>
        <begin position="62"/>
        <end position="82"/>
    </location>
</feature>
<comment type="caution">
    <text evidence="2">The sequence shown here is derived from an EMBL/GenBank/DDBJ whole genome shotgun (WGS) entry which is preliminary data.</text>
</comment>
<sequence length="707" mass="81016">MEEKIGKIKYLALSFSACLILAVNFLYWRQPTLGVAFGLIYLIFCGFIGGSLFTLKKGWQIIFGLILIFASIAIFGALAIYFYRFTDYLFIFLLFLIPAGLFIPYGQTRPKEKFFLFRTLKDYLEKFSERQEPKANSLLVFIYLFFAAGGLIFLFEGQTAEAIQSPWQTVNRLFFLFYFLATATLLAYLFNSRRTKLPLLLLVSHAFLSSGAALIVYKIGFGFDPFIHQAAEKIINLAGTIAPKPLYYLGQYALAVFLSRLTVLDISLIDKILVPFLFALFLPTVAYYVFCHWLEKKYALILALAVLIIPYSGFIMTAPQNLANLFFIITILLSFLYFQDIVKAPVLYFLALAAIAIHPLAGIPLIIVVFLLNLFKVFYKSYRQYLSLYLFTSLIFIFVLPLVFLVNGSGLDLAPVLSRANWPRPVWVEKFDLPLDLAYLVYQNKIFIFGLIILAGLYYLAKHKLLKNNAAYLAAAFIVFANFLLTKYFVTFPGLNENDKSQFVNRLAILAFYVLIPYFLIGLYWLLKTWLEKSKSGARLNKLFLIFILAGGLTISLYFSYPRLNQYEPAKFFSLSESDIRAVNFIEQTAAPDHIVLANQMVGAAAIREFGFKKYYNNQFYYSMPMGFPRTLYDYYLEMVYGGAKRETMEKAMNEAGVAEAFFVINKYWDNSEKIAELAAQTADETYFNVDEGKIYIFRYVLGPNKK</sequence>
<evidence type="ECO:0000256" key="1">
    <source>
        <dbReference type="SAM" id="Phobius"/>
    </source>
</evidence>
<feature type="transmembrane region" description="Helical" evidence="1">
    <location>
        <begin position="345"/>
        <end position="374"/>
    </location>
</feature>
<keyword evidence="1" id="KW-0472">Membrane</keyword>
<feature type="transmembrane region" description="Helical" evidence="1">
    <location>
        <begin position="135"/>
        <end position="153"/>
    </location>
</feature>
<name>A0A1G1YJW2_9BACT</name>
<feature type="transmembrane region" description="Helical" evidence="1">
    <location>
        <begin position="88"/>
        <end position="106"/>
    </location>
</feature>
<keyword evidence="1" id="KW-0812">Transmembrane</keyword>
<feature type="transmembrane region" description="Helical" evidence="1">
    <location>
        <begin position="10"/>
        <end position="28"/>
    </location>
</feature>
<dbReference type="AlphaFoldDB" id="A0A1G1YJW2"/>
<feature type="transmembrane region" description="Helical" evidence="1">
    <location>
        <begin position="322"/>
        <end position="339"/>
    </location>
</feature>
<organism evidence="2 3">
    <name type="scientific">Candidatus Buchananbacteria bacterium RIFCSPHIGHO2_02_FULL_45_11b</name>
    <dbReference type="NCBI Taxonomy" id="1797541"/>
    <lineage>
        <taxon>Bacteria</taxon>
        <taxon>Candidatus Buchananiibacteriota</taxon>
    </lineage>
</organism>
<feature type="transmembrane region" description="Helical" evidence="1">
    <location>
        <begin position="296"/>
        <end position="315"/>
    </location>
</feature>
<feature type="transmembrane region" description="Helical" evidence="1">
    <location>
        <begin position="543"/>
        <end position="561"/>
    </location>
</feature>
<feature type="transmembrane region" description="Helical" evidence="1">
    <location>
        <begin position="386"/>
        <end position="406"/>
    </location>
</feature>